<dbReference type="PROSITE" id="PS51273">
    <property type="entry name" value="GATASE_TYPE_1"/>
    <property type="match status" value="1"/>
</dbReference>
<dbReference type="InterPro" id="IPR017926">
    <property type="entry name" value="GATASE"/>
</dbReference>
<dbReference type="SUPFAM" id="SSF52317">
    <property type="entry name" value="Class I glutamine amidotransferase-like"/>
    <property type="match status" value="1"/>
</dbReference>
<dbReference type="EMBL" id="CP019384">
    <property type="protein sequence ID" value="QAT18057.1"/>
    <property type="molecule type" value="Genomic_DNA"/>
</dbReference>
<feature type="domain" description="Glutamine amidotransferase" evidence="1">
    <location>
        <begin position="46"/>
        <end position="184"/>
    </location>
</feature>
<dbReference type="InterPro" id="IPR029062">
    <property type="entry name" value="Class_I_gatase-like"/>
</dbReference>
<reference evidence="2 3" key="1">
    <citation type="submission" date="2017-01" db="EMBL/GenBank/DDBJ databases">
        <title>First insights into the biology of 'candidatus Vampirococcus archaeovorus'.</title>
        <authorList>
            <person name="Kizina J."/>
            <person name="Jordan S."/>
            <person name="Stueber K."/>
            <person name="Reinhardt R."/>
            <person name="Harder J."/>
        </authorList>
    </citation>
    <scope>NUCLEOTIDE SEQUENCE [LARGE SCALE GENOMIC DNA]</scope>
    <source>
        <strain evidence="2 3">LiM</strain>
    </source>
</reference>
<accession>A0A410P769</accession>
<name>A0A410P769_VELA1</name>
<proteinExistence type="predicted"/>
<organism evidence="2 3">
    <name type="scientific">Velamenicoccus archaeovorus</name>
    <dbReference type="NCBI Taxonomy" id="1930593"/>
    <lineage>
        <taxon>Bacteria</taxon>
        <taxon>Pseudomonadati</taxon>
        <taxon>Candidatus Omnitrophota</taxon>
        <taxon>Candidatus Velamenicoccus</taxon>
    </lineage>
</organism>
<gene>
    <name evidence="2" type="ORF">BU251_06860</name>
</gene>
<dbReference type="AlphaFoldDB" id="A0A410P769"/>
<dbReference type="KEGG" id="vai:BU251_06860"/>
<dbReference type="GO" id="GO:0005829">
    <property type="term" value="C:cytosol"/>
    <property type="evidence" value="ECO:0007669"/>
    <property type="project" value="TreeGrafter"/>
</dbReference>
<evidence type="ECO:0000259" key="1">
    <source>
        <dbReference type="Pfam" id="PF00117"/>
    </source>
</evidence>
<dbReference type="Gene3D" id="3.40.50.880">
    <property type="match status" value="1"/>
</dbReference>
<dbReference type="Pfam" id="PF00117">
    <property type="entry name" value="GATase"/>
    <property type="match status" value="1"/>
</dbReference>
<dbReference type="InterPro" id="IPR044992">
    <property type="entry name" value="ChyE-like"/>
</dbReference>
<evidence type="ECO:0000313" key="3">
    <source>
        <dbReference type="Proteomes" id="UP000287243"/>
    </source>
</evidence>
<dbReference type="PANTHER" id="PTHR42695:SF5">
    <property type="entry name" value="GLUTAMINE AMIDOTRANSFERASE YLR126C-RELATED"/>
    <property type="match status" value="1"/>
</dbReference>
<protein>
    <recommendedName>
        <fullName evidence="1">Glutamine amidotransferase domain-containing protein</fullName>
    </recommendedName>
</protein>
<dbReference type="RefSeq" id="WP_164908905.1">
    <property type="nucleotide sequence ID" value="NZ_CP019384.1"/>
</dbReference>
<evidence type="ECO:0000313" key="2">
    <source>
        <dbReference type="EMBL" id="QAT18057.1"/>
    </source>
</evidence>
<dbReference type="PANTHER" id="PTHR42695">
    <property type="entry name" value="GLUTAMINE AMIDOTRANSFERASE YLR126C-RELATED"/>
    <property type="match status" value="1"/>
</dbReference>
<dbReference type="CDD" id="cd01741">
    <property type="entry name" value="GATase1_1"/>
    <property type="match status" value="1"/>
</dbReference>
<sequence>MKKILIIKHIDNEGPGTLGTYLSENKIGYDVVDVWKDNGAGLCPLDLSDIGGVVIMGGLMNVYEEEKYPFLTVERYLIRELVMQKIPVLGICLGAQLVAVSLGGRVKKSPAREIGWYGLDLTGAAKDDPLMKNFDVRTKVFQWHEDTFELPAGGVLLAQGNGIHQAFSFQDAAWGFQFHVEVDGSMLSSWFRDDRPESRPGIRETYEHLKVAFDAQAKDIYEGFVRCMRSL</sequence>
<dbReference type="Proteomes" id="UP000287243">
    <property type="component" value="Chromosome"/>
</dbReference>
<keyword evidence="3" id="KW-1185">Reference proteome</keyword>